<reference evidence="5" key="1">
    <citation type="journal article" date="2024" name="Algal Res.">
        <title>Biochemical, toxicological and genomic investigation of a high-biomass producing Limnothrix strain isolated from Italian shallow drinking water reservoir.</title>
        <authorList>
            <person name="Simonazzi M."/>
            <person name="Shishido T.K."/>
            <person name="Delbaje E."/>
            <person name="Wahlsten M."/>
            <person name="Fewer D.P."/>
            <person name="Sivonen K."/>
            <person name="Pezzolesi L."/>
            <person name="Pistocchi R."/>
        </authorList>
    </citation>
    <scope>NUCLEOTIDE SEQUENCE [LARGE SCALE GENOMIC DNA]</scope>
    <source>
        <strain evidence="5">LRLZ20PSL1</strain>
    </source>
</reference>
<name>A0ABW7CCJ8_9CYAN</name>
<dbReference type="InterPro" id="IPR051128">
    <property type="entry name" value="EgtD_Methyltrsf_superfamily"/>
</dbReference>
<dbReference type="InterPro" id="IPR035094">
    <property type="entry name" value="EgtD"/>
</dbReference>
<protein>
    <submittedName>
        <fullName evidence="4">L-histidine N(Alpha)-methyltransferase</fullName>
        <ecNumber evidence="4">2.1.1.44</ecNumber>
    </submittedName>
</protein>
<evidence type="ECO:0000256" key="1">
    <source>
        <dbReference type="ARBA" id="ARBA00022603"/>
    </source>
</evidence>
<feature type="domain" description="Histidine-specific methyltransferase SAM-dependent" evidence="3">
    <location>
        <begin position="31"/>
        <end position="337"/>
    </location>
</feature>
<dbReference type="InterPro" id="IPR029063">
    <property type="entry name" value="SAM-dependent_MTases_sf"/>
</dbReference>
<dbReference type="Proteomes" id="UP001604335">
    <property type="component" value="Unassembled WGS sequence"/>
</dbReference>
<evidence type="ECO:0000259" key="3">
    <source>
        <dbReference type="Pfam" id="PF10017"/>
    </source>
</evidence>
<evidence type="ECO:0000256" key="2">
    <source>
        <dbReference type="ARBA" id="ARBA00022679"/>
    </source>
</evidence>
<dbReference type="Pfam" id="PF10017">
    <property type="entry name" value="Methyltransf_33"/>
    <property type="match status" value="1"/>
</dbReference>
<dbReference type="Gene3D" id="3.40.50.150">
    <property type="entry name" value="Vaccinia Virus protein VP39"/>
    <property type="match status" value="1"/>
</dbReference>
<dbReference type="EC" id="2.1.1.44" evidence="4"/>
<organism evidence="4 5">
    <name type="scientific">Limnothrix redekei LRLZ20PSL1</name>
    <dbReference type="NCBI Taxonomy" id="3112953"/>
    <lineage>
        <taxon>Bacteria</taxon>
        <taxon>Bacillati</taxon>
        <taxon>Cyanobacteriota</taxon>
        <taxon>Cyanophyceae</taxon>
        <taxon>Pseudanabaenales</taxon>
        <taxon>Pseudanabaenaceae</taxon>
        <taxon>Limnothrix</taxon>
    </lineage>
</organism>
<comment type="caution">
    <text evidence="4">The sequence shown here is derived from an EMBL/GenBank/DDBJ whole genome shotgun (WGS) entry which is preliminary data.</text>
</comment>
<keyword evidence="2 4" id="KW-0808">Transferase</keyword>
<dbReference type="NCBIfam" id="TIGR03438">
    <property type="entry name" value="egtD_ergothio"/>
    <property type="match status" value="1"/>
</dbReference>
<evidence type="ECO:0000313" key="4">
    <source>
        <dbReference type="EMBL" id="MFG3817884.1"/>
    </source>
</evidence>
<dbReference type="PANTHER" id="PTHR43397">
    <property type="entry name" value="ERGOTHIONEINE BIOSYNTHESIS PROTEIN 1"/>
    <property type="match status" value="1"/>
</dbReference>
<dbReference type="GO" id="GO:0052706">
    <property type="term" value="F:L-histidine N(alpha)-methyltransferase activity"/>
    <property type="evidence" value="ECO:0007669"/>
    <property type="project" value="UniProtKB-EC"/>
</dbReference>
<dbReference type="EMBL" id="JAZAQF010000057">
    <property type="protein sequence ID" value="MFG3817884.1"/>
    <property type="molecule type" value="Genomic_DNA"/>
</dbReference>
<dbReference type="RefSeq" id="WP_393012531.1">
    <property type="nucleotide sequence ID" value="NZ_JAZAQF010000057.1"/>
</dbReference>
<dbReference type="InterPro" id="IPR017804">
    <property type="entry name" value="MeTrfase_EgtD-like"/>
</dbReference>
<evidence type="ECO:0000313" key="5">
    <source>
        <dbReference type="Proteomes" id="UP001604335"/>
    </source>
</evidence>
<sequence>MNAAEMVDADIRSGAIIVLDHSHAPATPEGAEVIQGLSKTPKQLSPKYFYDDRGSQLFEDICQLPEYYPTRTEAWILQTYATEIAAITDSHELIELGSGSSTKTRLLLDAYRSLWADRPDTCHYLPVDISGGILHSSVVQLQSQYPEFWIQGLLGTYDQALDYLAHSNERSRLLFFLGSSMGNFSPADFNSFVDRVAQSLKPGDYFLLGVDLEKDLEILKAAYNDSQGVTAAFNLNMLAHLNRRFGGNFDLDAFSHEAIYNTADSQIEMYLHCHRDCQVQFDRLDFVANFQAGESILTEISRKFRLDRLPQQLAEHGLTAVKTWSDPQQWFGLLLCQATSS</sequence>
<dbReference type="PANTHER" id="PTHR43397:SF1">
    <property type="entry name" value="ERGOTHIONEINE BIOSYNTHESIS PROTEIN 1"/>
    <property type="match status" value="1"/>
</dbReference>
<accession>A0ABW7CCJ8</accession>
<dbReference type="PIRSF" id="PIRSF018005">
    <property type="entry name" value="UCP018005"/>
    <property type="match status" value="1"/>
</dbReference>
<keyword evidence="5" id="KW-1185">Reference proteome</keyword>
<proteinExistence type="predicted"/>
<keyword evidence="1 4" id="KW-0489">Methyltransferase</keyword>
<dbReference type="GO" id="GO:0032259">
    <property type="term" value="P:methylation"/>
    <property type="evidence" value="ECO:0007669"/>
    <property type="project" value="UniProtKB-KW"/>
</dbReference>
<dbReference type="InterPro" id="IPR019257">
    <property type="entry name" value="MeTrfase_dom"/>
</dbReference>
<dbReference type="SUPFAM" id="SSF53335">
    <property type="entry name" value="S-adenosyl-L-methionine-dependent methyltransferases"/>
    <property type="match status" value="1"/>
</dbReference>
<gene>
    <name evidence="4" type="primary">egtD</name>
    <name evidence="4" type="ORF">VPK24_09575</name>
</gene>